<gene>
    <name evidence="1" type="ORF">HMPREF1222_01391</name>
</gene>
<dbReference type="EMBL" id="ATFC01000008">
    <property type="protein sequence ID" value="EPF46812.1"/>
    <property type="molecule type" value="Genomic_DNA"/>
</dbReference>
<proteinExistence type="predicted"/>
<accession>S3LR37</accession>
<evidence type="ECO:0000313" key="2">
    <source>
        <dbReference type="Proteomes" id="UP000014605"/>
    </source>
</evidence>
<dbReference type="PATRIC" id="fig|1125702.3.peg.1445"/>
<comment type="caution">
    <text evidence="1">The sequence shown here is derived from an EMBL/GenBank/DDBJ whole genome shotgun (WGS) entry which is preliminary data.</text>
</comment>
<reference evidence="1 2" key="1">
    <citation type="submission" date="2013-04" db="EMBL/GenBank/DDBJ databases">
        <title>The Genome Sequence of Treponema vincentii F0403.</title>
        <authorList>
            <consortium name="The Broad Institute Genomics Platform"/>
            <person name="Earl A."/>
            <person name="Ward D."/>
            <person name="Feldgarden M."/>
            <person name="Gevers D."/>
            <person name="Leonetti C."/>
            <person name="Izard J."/>
            <person name="Walker B."/>
            <person name="Young S."/>
            <person name="Zeng Q."/>
            <person name="Gargeya S."/>
            <person name="Fitzgerald M."/>
            <person name="Haas B."/>
            <person name="Abouelleil A."/>
            <person name="Allen A.W."/>
            <person name="Alvarado L."/>
            <person name="Arachchi H.M."/>
            <person name="Berlin A.M."/>
            <person name="Chapman S.B."/>
            <person name="Gainer-Dewar J."/>
            <person name="Goldberg J."/>
            <person name="Griggs A."/>
            <person name="Gujja S."/>
            <person name="Hansen M."/>
            <person name="Howarth C."/>
            <person name="Imamovic A."/>
            <person name="Ireland A."/>
            <person name="Larimer J."/>
            <person name="McCowan C."/>
            <person name="Murphy C."/>
            <person name="Pearson M."/>
            <person name="Poon T.W."/>
            <person name="Priest M."/>
            <person name="Roberts A."/>
            <person name="Saif S."/>
            <person name="Shea T."/>
            <person name="Sisk P."/>
            <person name="Sykes S."/>
            <person name="Wortman J."/>
            <person name="Nusbaum C."/>
            <person name="Birren B."/>
        </authorList>
    </citation>
    <scope>NUCLEOTIDE SEQUENCE [LARGE SCALE GENOMIC DNA]</scope>
    <source>
        <strain evidence="1 2">F0403</strain>
    </source>
</reference>
<protein>
    <submittedName>
        <fullName evidence="1">Uncharacterized protein</fullName>
    </submittedName>
</protein>
<dbReference type="HOGENOM" id="CLU_2439919_0_0_12"/>
<organism evidence="1 2">
    <name type="scientific">Treponema vincentii F0403</name>
    <dbReference type="NCBI Taxonomy" id="1125702"/>
    <lineage>
        <taxon>Bacteria</taxon>
        <taxon>Pseudomonadati</taxon>
        <taxon>Spirochaetota</taxon>
        <taxon>Spirochaetia</taxon>
        <taxon>Spirochaetales</taxon>
        <taxon>Treponemataceae</taxon>
        <taxon>Treponema</taxon>
    </lineage>
</organism>
<keyword evidence="2" id="KW-1185">Reference proteome</keyword>
<sequence length="90" mass="10780">MKKLGFILCLALFYPFVAPRLSYVCRRVRKRLRRIYHTAIFALSYACRRVWNRLKLIYYGAVFVWKTFKLFGFKNGCKCAKAVIQDIYNL</sequence>
<dbReference type="Proteomes" id="UP000014605">
    <property type="component" value="Unassembled WGS sequence"/>
</dbReference>
<evidence type="ECO:0000313" key="1">
    <source>
        <dbReference type="EMBL" id="EPF46812.1"/>
    </source>
</evidence>
<name>S3LR37_9SPIR</name>
<dbReference type="AlphaFoldDB" id="S3LR37"/>